<dbReference type="OrthoDB" id="5398572at2759"/>
<protein>
    <recommendedName>
        <fullName evidence="4">Myb-like domain-containing protein</fullName>
    </recommendedName>
</protein>
<reference evidence="2" key="1">
    <citation type="submission" date="2020-10" db="EMBL/GenBank/DDBJ databases">
        <title>Genome Sequence of Monilinia vaccinii-corymbosi Sheds Light on Mummy Berry Disease Infection of Blueberry and Mating Type.</title>
        <authorList>
            <person name="Yow A.G."/>
            <person name="Zhang Y."/>
            <person name="Bansal K."/>
            <person name="Eacker S.M."/>
            <person name="Sullivan S."/>
            <person name="Liachko I."/>
            <person name="Cubeta M.A."/>
            <person name="Rollins J.A."/>
            <person name="Ashrafi H."/>
        </authorList>
    </citation>
    <scope>NUCLEOTIDE SEQUENCE</scope>
    <source>
        <strain evidence="2">RL-1</strain>
    </source>
</reference>
<feature type="compositionally biased region" description="Polar residues" evidence="1">
    <location>
        <begin position="552"/>
        <end position="579"/>
    </location>
</feature>
<proteinExistence type="predicted"/>
<feature type="compositionally biased region" description="Basic and acidic residues" evidence="1">
    <location>
        <begin position="39"/>
        <end position="49"/>
    </location>
</feature>
<dbReference type="Proteomes" id="UP000672032">
    <property type="component" value="Chromosome 7"/>
</dbReference>
<evidence type="ECO:0000313" key="3">
    <source>
        <dbReference type="Proteomes" id="UP000672032"/>
    </source>
</evidence>
<feature type="compositionally biased region" description="Polar residues" evidence="1">
    <location>
        <begin position="129"/>
        <end position="138"/>
    </location>
</feature>
<feature type="region of interest" description="Disordered" evidence="1">
    <location>
        <begin position="1"/>
        <end position="138"/>
    </location>
</feature>
<dbReference type="EMBL" id="CP063411">
    <property type="protein sequence ID" value="QSZ36454.1"/>
    <property type="molecule type" value="Genomic_DNA"/>
</dbReference>
<evidence type="ECO:0000313" key="2">
    <source>
        <dbReference type="EMBL" id="QSZ36454.1"/>
    </source>
</evidence>
<dbReference type="AlphaFoldDB" id="A0A8A3PNF8"/>
<dbReference type="Gene3D" id="1.10.246.220">
    <property type="match status" value="1"/>
</dbReference>
<evidence type="ECO:0000256" key="1">
    <source>
        <dbReference type="SAM" id="MobiDB-lite"/>
    </source>
</evidence>
<evidence type="ECO:0008006" key="4">
    <source>
        <dbReference type="Google" id="ProtNLM"/>
    </source>
</evidence>
<name>A0A8A3PNF8_9HELO</name>
<feature type="compositionally biased region" description="Polar residues" evidence="1">
    <location>
        <begin position="531"/>
        <end position="544"/>
    </location>
</feature>
<feature type="compositionally biased region" description="Polar residues" evidence="1">
    <location>
        <begin position="516"/>
        <end position="525"/>
    </location>
</feature>
<gene>
    <name evidence="2" type="ORF">DSL72_006333</name>
</gene>
<sequence length="881" mass="99481">MARTSARLVSRDVPSSPPSKQESTIRRNTRSTRSQSVDLDARRYRHESVESSQSENRLRSRSVARKTAAARDLSIVAEGGELPSDKEDDVEGKEEDGEEGDEDPDATKVAEQSDLGLQEINPPDLENNEAPSPASTSMSVTTIHTVHIERVLETIDSSLAVENLPDLYDTARLIINKCLIINKSANRKVRPKDMEHQSKVLNSLCKTFETMKEPYGAEQFIEVEIVIKKLFASKSRGNREIPLSAILHSANLATLGCLVNEQRQTDYHQDKSGHPKWKVFLQSLEKTFPGPFVSKFAAPLYSNDSANSENSKLIQESFNMLLDIRTQLFINVSRSLEVEEPSFDPDRALGTLLLHSFDEKGVFGSMGLEEWEERVGERIDQIRETFKSAGKATGPGMYVDFDELDILYPKSEFYNNLINYVGKRLDEVEKLIEARSGIGNVVESLQDLLEDVDSEPEIEVDYNPPKSVMEREDKPEMRKEVPKQPPYKDPRAFKKFLELKNKVGSRQFGDRESPPRYNTSENARSSFAGPSRSQAEVQQQNSEITEAVKAFSASQNKENQGPDQRQGSQGRPSIRNTATRGMYKHHPNSVKETWVEDSQGFPDPPRPRINKRKSPPQELQTDDDKPPQPTNNKRRRPPSPEVEVDNEDSSSDQGFQEYQGKMPPRRTATFISSTRPSKRARTQRDENSRAQSSHGGHGSREVSSPLIGPNDDRDELRGQVASERPSQQVRPRLQPSPSAQSVEISDDESDDESSRPVRFSQTQALARVNARREASRTAAMMSQTRAGWSDDDTERLVRYIERHGAVWSSIEKVEGHKFDRENITQVNLKDRARNIKVAMLLAGKMLPRNFDAIKLNASLLKRVRTTWPDYDPNTETGYGDF</sequence>
<feature type="region of interest" description="Disordered" evidence="1">
    <location>
        <begin position="458"/>
        <end position="492"/>
    </location>
</feature>
<keyword evidence="3" id="KW-1185">Reference proteome</keyword>
<feature type="compositionally biased region" description="Basic and acidic residues" evidence="1">
    <location>
        <begin position="468"/>
        <end position="492"/>
    </location>
</feature>
<accession>A0A8A3PNF8</accession>
<organism evidence="2 3">
    <name type="scientific">Monilinia vaccinii-corymbosi</name>
    <dbReference type="NCBI Taxonomy" id="61207"/>
    <lineage>
        <taxon>Eukaryota</taxon>
        <taxon>Fungi</taxon>
        <taxon>Dikarya</taxon>
        <taxon>Ascomycota</taxon>
        <taxon>Pezizomycotina</taxon>
        <taxon>Leotiomycetes</taxon>
        <taxon>Helotiales</taxon>
        <taxon>Sclerotiniaceae</taxon>
        <taxon>Monilinia</taxon>
    </lineage>
</organism>
<feature type="compositionally biased region" description="Polar residues" evidence="1">
    <location>
        <begin position="724"/>
        <end position="743"/>
    </location>
</feature>
<feature type="compositionally biased region" description="Acidic residues" evidence="1">
    <location>
        <begin position="86"/>
        <end position="104"/>
    </location>
</feature>
<feature type="region of interest" description="Disordered" evidence="1">
    <location>
        <begin position="504"/>
        <end position="763"/>
    </location>
</feature>